<dbReference type="AlphaFoldDB" id="A0A6G1DAD4"/>
<gene>
    <name evidence="1" type="ORF">E2562_035510</name>
</gene>
<name>A0A6G1DAD4_9ORYZ</name>
<accession>A0A6G1DAD4</accession>
<organism evidence="1 2">
    <name type="scientific">Oryza meyeriana var. granulata</name>
    <dbReference type="NCBI Taxonomy" id="110450"/>
    <lineage>
        <taxon>Eukaryota</taxon>
        <taxon>Viridiplantae</taxon>
        <taxon>Streptophyta</taxon>
        <taxon>Embryophyta</taxon>
        <taxon>Tracheophyta</taxon>
        <taxon>Spermatophyta</taxon>
        <taxon>Magnoliopsida</taxon>
        <taxon>Liliopsida</taxon>
        <taxon>Poales</taxon>
        <taxon>Poaceae</taxon>
        <taxon>BOP clade</taxon>
        <taxon>Oryzoideae</taxon>
        <taxon>Oryzeae</taxon>
        <taxon>Oryzinae</taxon>
        <taxon>Oryza</taxon>
        <taxon>Oryza meyeriana</taxon>
    </lineage>
</organism>
<dbReference type="Proteomes" id="UP000479710">
    <property type="component" value="Unassembled WGS sequence"/>
</dbReference>
<reference evidence="1 2" key="1">
    <citation type="submission" date="2019-11" db="EMBL/GenBank/DDBJ databases">
        <title>Whole genome sequence of Oryza granulata.</title>
        <authorList>
            <person name="Li W."/>
        </authorList>
    </citation>
    <scope>NUCLEOTIDE SEQUENCE [LARGE SCALE GENOMIC DNA]</scope>
    <source>
        <strain evidence="2">cv. Menghai</strain>
        <tissue evidence="1">Leaf</tissue>
    </source>
</reference>
<keyword evidence="2" id="KW-1185">Reference proteome</keyword>
<evidence type="ECO:0000313" key="1">
    <source>
        <dbReference type="EMBL" id="KAF0909349.1"/>
    </source>
</evidence>
<proteinExistence type="predicted"/>
<protein>
    <submittedName>
        <fullName evidence="1">Uncharacterized protein</fullName>
    </submittedName>
</protein>
<comment type="caution">
    <text evidence="1">The sequence shown here is derived from an EMBL/GenBank/DDBJ whole genome shotgun (WGS) entry which is preliminary data.</text>
</comment>
<evidence type="ECO:0000313" key="2">
    <source>
        <dbReference type="Proteomes" id="UP000479710"/>
    </source>
</evidence>
<sequence length="147" mass="16251">MSLEHGHCREIIVVVMGGGVLKCAGTLLASLERRSGDSAGVRQKSNGREKGREFQTTPEWCNAGKKETKDSLERLTHGYIESYHITFAIKRGCKDKCGCPLIANLILKIMVSYEVSLNALTPISALTWLEVMVERVVTHSLPPLGRR</sequence>
<dbReference type="EMBL" id="SPHZ02000007">
    <property type="protein sequence ID" value="KAF0909349.1"/>
    <property type="molecule type" value="Genomic_DNA"/>
</dbReference>